<dbReference type="STRING" id="28181.BEN30_03275"/>
<evidence type="ECO:0000313" key="2">
    <source>
        <dbReference type="EMBL" id="OEJ69137.1"/>
    </source>
</evidence>
<protein>
    <submittedName>
        <fullName evidence="2">Uncharacterized protein</fullName>
    </submittedName>
</protein>
<accession>A0A1E5QAZ6</accession>
<keyword evidence="3" id="KW-1185">Reference proteome</keyword>
<gene>
    <name evidence="2" type="ORF">BEN30_03275</name>
</gene>
<organism evidence="2 3">
    <name type="scientific">Magnetovibrio blakemorei</name>
    <dbReference type="NCBI Taxonomy" id="28181"/>
    <lineage>
        <taxon>Bacteria</taxon>
        <taxon>Pseudomonadati</taxon>
        <taxon>Pseudomonadota</taxon>
        <taxon>Alphaproteobacteria</taxon>
        <taxon>Rhodospirillales</taxon>
        <taxon>Magnetovibrionaceae</taxon>
        <taxon>Magnetovibrio</taxon>
    </lineage>
</organism>
<evidence type="ECO:0000256" key="1">
    <source>
        <dbReference type="SAM" id="MobiDB-lite"/>
    </source>
</evidence>
<proteinExistence type="predicted"/>
<feature type="compositionally biased region" description="Pro residues" evidence="1">
    <location>
        <begin position="95"/>
        <end position="104"/>
    </location>
</feature>
<dbReference type="RefSeq" id="WP_069956601.1">
    <property type="nucleotide sequence ID" value="NZ_MCGG01000008.1"/>
</dbReference>
<evidence type="ECO:0000313" key="3">
    <source>
        <dbReference type="Proteomes" id="UP000095347"/>
    </source>
</evidence>
<reference evidence="3" key="1">
    <citation type="submission" date="2016-07" db="EMBL/GenBank/DDBJ databases">
        <authorList>
            <person name="Florea S."/>
            <person name="Webb J.S."/>
            <person name="Jaromczyk J."/>
            <person name="Schardl C.L."/>
        </authorList>
    </citation>
    <scope>NUCLEOTIDE SEQUENCE [LARGE SCALE GENOMIC DNA]</scope>
    <source>
        <strain evidence="3">MV-1</strain>
    </source>
</reference>
<comment type="caution">
    <text evidence="2">The sequence shown here is derived from an EMBL/GenBank/DDBJ whole genome shotgun (WGS) entry which is preliminary data.</text>
</comment>
<dbReference type="AlphaFoldDB" id="A0A1E5QAZ6"/>
<sequence length="104" mass="10450">MIVNNVDINVVTDFTAFTDTVRFQVAVPVAEADAGAIYTALAKGDWAATETTITSAVQKSAPKQIQTLVTALLAAYNGTSGGTGGSDTPAGNDPAPAPVTPPAT</sequence>
<feature type="region of interest" description="Disordered" evidence="1">
    <location>
        <begin position="80"/>
        <end position="104"/>
    </location>
</feature>
<dbReference type="Proteomes" id="UP000095347">
    <property type="component" value="Unassembled WGS sequence"/>
</dbReference>
<name>A0A1E5QAZ6_9PROT</name>
<dbReference type="EMBL" id="MCGG01000008">
    <property type="protein sequence ID" value="OEJ69137.1"/>
    <property type="molecule type" value="Genomic_DNA"/>
</dbReference>